<evidence type="ECO:0000313" key="2">
    <source>
        <dbReference type="EMBL" id="MBM7800674.1"/>
    </source>
</evidence>
<comment type="caution">
    <text evidence="2">The sequence shown here is derived from an EMBL/GenBank/DDBJ whole genome shotgun (WGS) entry which is preliminary data.</text>
</comment>
<accession>A0ABS2RRV7</accession>
<dbReference type="EMBL" id="JAFBCF010000001">
    <property type="protein sequence ID" value="MBM7800674.1"/>
    <property type="molecule type" value="Genomic_DNA"/>
</dbReference>
<evidence type="ECO:0000313" key="3">
    <source>
        <dbReference type="Proteomes" id="UP000704762"/>
    </source>
</evidence>
<sequence>MHFRERLSVPLAYWVILGLFTLSMMAAFFFYLGPGWAIGVGALTLLAIGAVFWAASTVIEVGDGAVRVGRAMIEFGYLKNASSLTEAEMRLRRGPGADARAFLVLRPYVGTGVELTLDDPDDPVPYWLVASRRPVELAAAVQSHLAERPTR</sequence>
<keyword evidence="1" id="KW-0472">Membrane</keyword>
<dbReference type="RefSeq" id="WP_204920023.1">
    <property type="nucleotide sequence ID" value="NZ_BAAAQP010000003.1"/>
</dbReference>
<keyword evidence="1" id="KW-0812">Transmembrane</keyword>
<organism evidence="2 3">
    <name type="scientific">Microlunatus panaciterrae</name>
    <dbReference type="NCBI Taxonomy" id="400768"/>
    <lineage>
        <taxon>Bacteria</taxon>
        <taxon>Bacillati</taxon>
        <taxon>Actinomycetota</taxon>
        <taxon>Actinomycetes</taxon>
        <taxon>Propionibacteriales</taxon>
        <taxon>Propionibacteriaceae</taxon>
        <taxon>Microlunatus</taxon>
    </lineage>
</organism>
<feature type="transmembrane region" description="Helical" evidence="1">
    <location>
        <begin position="38"/>
        <end position="62"/>
    </location>
</feature>
<proteinExistence type="predicted"/>
<evidence type="ECO:0000256" key="1">
    <source>
        <dbReference type="SAM" id="Phobius"/>
    </source>
</evidence>
<gene>
    <name evidence="2" type="ORF">JOE57_003595</name>
</gene>
<dbReference type="Pfam" id="PF11292">
    <property type="entry name" value="DUF3093"/>
    <property type="match status" value="1"/>
</dbReference>
<keyword evidence="3" id="KW-1185">Reference proteome</keyword>
<keyword evidence="1" id="KW-1133">Transmembrane helix</keyword>
<feature type="transmembrane region" description="Helical" evidence="1">
    <location>
        <begin position="12"/>
        <end position="32"/>
    </location>
</feature>
<name>A0ABS2RRV7_9ACTN</name>
<reference evidence="2 3" key="1">
    <citation type="submission" date="2021-01" db="EMBL/GenBank/DDBJ databases">
        <title>Sequencing the genomes of 1000 actinobacteria strains.</title>
        <authorList>
            <person name="Klenk H.-P."/>
        </authorList>
    </citation>
    <scope>NUCLEOTIDE SEQUENCE [LARGE SCALE GENOMIC DNA]</scope>
    <source>
        <strain evidence="2 3">DSM 18662</strain>
    </source>
</reference>
<evidence type="ECO:0008006" key="4">
    <source>
        <dbReference type="Google" id="ProtNLM"/>
    </source>
</evidence>
<protein>
    <recommendedName>
        <fullName evidence="4">DUF3093 domain-containing protein</fullName>
    </recommendedName>
</protein>
<dbReference type="Proteomes" id="UP000704762">
    <property type="component" value="Unassembled WGS sequence"/>
</dbReference>
<dbReference type="InterPro" id="IPR021443">
    <property type="entry name" value="DUF3093"/>
</dbReference>